<name>A0A8S5UZ78_9CAUD</name>
<evidence type="ECO:0000313" key="1">
    <source>
        <dbReference type="EMBL" id="DAF99682.1"/>
    </source>
</evidence>
<protein>
    <submittedName>
        <fullName evidence="1">Cytochrome C oxidase copper chaperone</fullName>
    </submittedName>
</protein>
<dbReference type="EMBL" id="BK016170">
    <property type="protein sequence ID" value="DAF99682.1"/>
    <property type="molecule type" value="Genomic_DNA"/>
</dbReference>
<accession>A0A8S5UZ78</accession>
<organism evidence="1">
    <name type="scientific">Siphoviridae sp. ctu1o13</name>
    <dbReference type="NCBI Taxonomy" id="2825711"/>
    <lineage>
        <taxon>Viruses</taxon>
        <taxon>Duplodnaviria</taxon>
        <taxon>Heunggongvirae</taxon>
        <taxon>Uroviricota</taxon>
        <taxon>Caudoviricetes</taxon>
    </lineage>
</organism>
<proteinExistence type="predicted"/>
<reference evidence="1" key="1">
    <citation type="journal article" date="2021" name="Proc. Natl. Acad. Sci. U.S.A.">
        <title>A Catalog of Tens of Thousands of Viruses from Human Metagenomes Reveals Hidden Associations with Chronic Diseases.</title>
        <authorList>
            <person name="Tisza M.J."/>
            <person name="Buck C.B."/>
        </authorList>
    </citation>
    <scope>NUCLEOTIDE SEQUENCE</scope>
    <source>
        <strain evidence="1">Ctu1o13</strain>
    </source>
</reference>
<sequence>MNNCESCLYYPPSSCDGKPCCVCCDTDDPELSCYIERKECADG</sequence>